<protein>
    <submittedName>
        <fullName evidence="1">Uncharacterized protein</fullName>
    </submittedName>
</protein>
<gene>
    <name evidence="1" type="ORF">JK363_09820</name>
</gene>
<keyword evidence="2" id="KW-1185">Reference proteome</keyword>
<reference evidence="1 2" key="1">
    <citation type="submission" date="2021-01" db="EMBL/GenBank/DDBJ databases">
        <title>WGS of actinomycetes isolated from Thailand.</title>
        <authorList>
            <person name="Thawai C."/>
        </authorList>
    </citation>
    <scope>NUCLEOTIDE SEQUENCE [LARGE SCALE GENOMIC DNA]</scope>
    <source>
        <strain evidence="1 2">CA1R205</strain>
    </source>
</reference>
<evidence type="ECO:0000313" key="1">
    <source>
        <dbReference type="EMBL" id="MBL1096961.1"/>
    </source>
</evidence>
<accession>A0ABS1NA57</accession>
<organism evidence="1 2">
    <name type="scientific">Streptomyces coffeae</name>
    <dbReference type="NCBI Taxonomy" id="621382"/>
    <lineage>
        <taxon>Bacteria</taxon>
        <taxon>Bacillati</taxon>
        <taxon>Actinomycetota</taxon>
        <taxon>Actinomycetes</taxon>
        <taxon>Kitasatosporales</taxon>
        <taxon>Streptomycetaceae</taxon>
        <taxon>Streptomyces</taxon>
    </lineage>
</organism>
<name>A0ABS1NA57_9ACTN</name>
<sequence length="70" mass="7502">MPEHVINALPTGAIEPEFLEELRGQGARMVPHWPVTVSPPAAPVSLSRIRGVTVPPASAQLLDKMSDYGD</sequence>
<dbReference type="Proteomes" id="UP000634229">
    <property type="component" value="Unassembled WGS sequence"/>
</dbReference>
<comment type="caution">
    <text evidence="1">The sequence shown here is derived from an EMBL/GenBank/DDBJ whole genome shotgun (WGS) entry which is preliminary data.</text>
</comment>
<dbReference type="EMBL" id="JAERRF010000005">
    <property type="protein sequence ID" value="MBL1096961.1"/>
    <property type="molecule type" value="Genomic_DNA"/>
</dbReference>
<dbReference type="RefSeq" id="WP_201873968.1">
    <property type="nucleotide sequence ID" value="NZ_JAERRF010000005.1"/>
</dbReference>
<proteinExistence type="predicted"/>
<evidence type="ECO:0000313" key="2">
    <source>
        <dbReference type="Proteomes" id="UP000634229"/>
    </source>
</evidence>